<evidence type="ECO:0000313" key="3">
    <source>
        <dbReference type="EMBL" id="WLR97659.1"/>
    </source>
</evidence>
<dbReference type="SUPFAM" id="SSF56925">
    <property type="entry name" value="OMPA-like"/>
    <property type="match status" value="1"/>
</dbReference>
<evidence type="ECO:0000256" key="2">
    <source>
        <dbReference type="SAM" id="SignalP"/>
    </source>
</evidence>
<organism evidence="3 4">
    <name type="scientific">Shinella sumterensis</name>
    <dbReference type="NCBI Taxonomy" id="1967501"/>
    <lineage>
        <taxon>Bacteria</taxon>
        <taxon>Pseudomonadati</taxon>
        <taxon>Pseudomonadota</taxon>
        <taxon>Alphaproteobacteria</taxon>
        <taxon>Hyphomicrobiales</taxon>
        <taxon>Rhizobiaceae</taxon>
        <taxon>Shinella</taxon>
    </lineage>
</organism>
<feature type="chain" id="PRO_5041396423" evidence="2">
    <location>
        <begin position="38"/>
        <end position="506"/>
    </location>
</feature>
<gene>
    <name evidence="3" type="ORF">Q9313_01095</name>
</gene>
<dbReference type="Proteomes" id="UP001234585">
    <property type="component" value="Chromosome"/>
</dbReference>
<name>A0AA50CNF3_9HYPH</name>
<evidence type="ECO:0000313" key="4">
    <source>
        <dbReference type="Proteomes" id="UP001234585"/>
    </source>
</evidence>
<dbReference type="Pfam" id="PF10082">
    <property type="entry name" value="BBP2_2"/>
    <property type="match status" value="1"/>
</dbReference>
<reference evidence="3 4" key="1">
    <citation type="submission" date="2023-08" db="EMBL/GenBank/DDBJ databases">
        <title>Pathogen: clinical or host-associated sample.</title>
        <authorList>
            <person name="Hergert J."/>
            <person name="Casey R."/>
            <person name="Wagner J."/>
            <person name="Young E.L."/>
            <person name="Oakeson K.F."/>
        </authorList>
    </citation>
    <scope>NUCLEOTIDE SEQUENCE [LARGE SCALE GENOMIC DNA]</scope>
    <source>
        <strain evidence="3 4">1760953</strain>
    </source>
</reference>
<dbReference type="EMBL" id="CP132302">
    <property type="protein sequence ID" value="WLR97659.1"/>
    <property type="molecule type" value="Genomic_DNA"/>
</dbReference>
<dbReference type="InterPro" id="IPR036709">
    <property type="entry name" value="Autotransporte_beta_dom_sf"/>
</dbReference>
<dbReference type="InterPro" id="IPR018759">
    <property type="entry name" value="BBP2_2"/>
</dbReference>
<evidence type="ECO:0000256" key="1">
    <source>
        <dbReference type="SAM" id="MobiDB-lite"/>
    </source>
</evidence>
<feature type="compositionally biased region" description="Low complexity" evidence="1">
    <location>
        <begin position="62"/>
        <end position="78"/>
    </location>
</feature>
<feature type="signal peptide" evidence="2">
    <location>
        <begin position="1"/>
        <end position="37"/>
    </location>
</feature>
<feature type="region of interest" description="Disordered" evidence="1">
    <location>
        <begin position="51"/>
        <end position="82"/>
    </location>
</feature>
<keyword evidence="4" id="KW-1185">Reference proteome</keyword>
<keyword evidence="2" id="KW-0732">Signal</keyword>
<proteinExistence type="predicted"/>
<protein>
    <submittedName>
        <fullName evidence="3">Outer membrane beta-barrel protein</fullName>
    </submittedName>
</protein>
<dbReference type="AlphaFoldDB" id="A0AA50CNF3"/>
<dbReference type="InterPro" id="IPR011250">
    <property type="entry name" value="OMP/PagP_B-barrel"/>
</dbReference>
<dbReference type="Gene3D" id="2.40.128.130">
    <property type="entry name" value="Autotransporter beta-domain"/>
    <property type="match status" value="1"/>
</dbReference>
<accession>A0AA50CNF3</accession>
<dbReference type="RefSeq" id="WP_306037581.1">
    <property type="nucleotide sequence ID" value="NZ_CP132302.1"/>
</dbReference>
<sequence>MAKAQLQARGTPWSRPTRRLAALLLAGTVLATMPAMAQQKVVPASSAFQDPLASTDTETDTDTSATGSTSGTPGTTGAIPARAPMSDEDAARLVETTPGENGAFLPAERRTERLNQREADLDNVRSNFGNPYDPIGIRLGTFILKPSLSQGINHEKTKTGSVSTSRSFWQTGLKGSLTSDWSRHQLTIDAEGIHQRNISGTGETEPKVNVNADLRLDLSNDTIANLTAGYAFERESSSDPNAINGATTQSGVHKFAAGASLKRDFGLIRGTISADFDREVYGDAALQDGSKLDLSDRNFSAGTLTGRVGYALSPALIPYLEASVGRSFYDQKRDSLGYERSALTLGGRAGVEVDLGEKLRGDLGLGYKRASFDDSRLAALQGIALDGAVFWSPQRGTDLRLGLRTELEPSTAPGQSGYVEYTTDATLTHELRDNLVARLTGAYTWRDFKSATAIPNQSVYLAGAGLTWNLNRWLALTGDVSYELTRQRDTDDTGITRAGIGLVLRR</sequence>